<feature type="transmembrane region" description="Helical" evidence="1">
    <location>
        <begin position="270"/>
        <end position="293"/>
    </location>
</feature>
<name>C3J7W7_POREA</name>
<dbReference type="InterPro" id="IPR038770">
    <property type="entry name" value="Na+/solute_symporter_sf"/>
</dbReference>
<feature type="transmembrane region" description="Helical" evidence="1">
    <location>
        <begin position="229"/>
        <end position="249"/>
    </location>
</feature>
<evidence type="ECO:0000313" key="3">
    <source>
        <dbReference type="Proteomes" id="UP000004295"/>
    </source>
</evidence>
<evidence type="ECO:0000256" key="1">
    <source>
        <dbReference type="SAM" id="Phobius"/>
    </source>
</evidence>
<feature type="transmembrane region" description="Helical" evidence="1">
    <location>
        <begin position="127"/>
        <end position="148"/>
    </location>
</feature>
<organism evidence="2 3">
    <name type="scientific">Porphyromonas endodontalis (strain ATCC 35406 / DSM 24491 / JCM 8526 / CCUG 16442 / BCRC 14492 / NCTC 13058 / HG 370)</name>
    <name type="common">Bacteroides endodontalis</name>
    <dbReference type="NCBI Taxonomy" id="553175"/>
    <lineage>
        <taxon>Bacteria</taxon>
        <taxon>Pseudomonadati</taxon>
        <taxon>Bacteroidota</taxon>
        <taxon>Bacteroidia</taxon>
        <taxon>Bacteroidales</taxon>
        <taxon>Porphyromonadaceae</taxon>
        <taxon>Porphyromonas</taxon>
    </lineage>
</organism>
<dbReference type="RefSeq" id="WP_004332132.1">
    <property type="nucleotide sequence ID" value="NZ_ACNN01000005.1"/>
</dbReference>
<keyword evidence="3" id="KW-1185">Reference proteome</keyword>
<reference evidence="2 3" key="1">
    <citation type="submission" date="2009-04" db="EMBL/GenBank/DDBJ databases">
        <authorList>
            <person name="Sebastian Y."/>
            <person name="Madupu R."/>
            <person name="Durkin A.S."/>
            <person name="Torralba M."/>
            <person name="Methe B."/>
            <person name="Sutton G.G."/>
            <person name="Strausberg R.L."/>
            <person name="Nelson K.E."/>
        </authorList>
    </citation>
    <scope>NUCLEOTIDE SEQUENCE [LARGE SCALE GENOMIC DNA]</scope>
    <source>
        <strain evidence="3">ATCC 35406 / BCRC 14492 / JCM 8526 / NCTC 13058 / HG 370</strain>
    </source>
</reference>
<dbReference type="EMBL" id="ACNN01000005">
    <property type="protein sequence ID" value="EEN83665.1"/>
    <property type="molecule type" value="Genomic_DNA"/>
</dbReference>
<evidence type="ECO:0000313" key="2">
    <source>
        <dbReference type="EMBL" id="EEN83665.1"/>
    </source>
</evidence>
<proteinExistence type="predicted"/>
<dbReference type="Gene3D" id="1.20.1530.20">
    <property type="match status" value="1"/>
</dbReference>
<keyword evidence="1" id="KW-0472">Membrane</keyword>
<gene>
    <name evidence="2" type="ORF">POREN0001_1210</name>
</gene>
<dbReference type="Proteomes" id="UP000004295">
    <property type="component" value="Unassembled WGS sequence"/>
</dbReference>
<feature type="transmembrane region" description="Helical" evidence="1">
    <location>
        <begin position="198"/>
        <end position="217"/>
    </location>
</feature>
<sequence>MKHTLYRPIPSRFMRRIKDYGLPIAILIGILFYRWLSPLSVAIPYMIVCMLFFTFLKLRPRDLHFLPVHGLLVILQIGFALGSYYLLRPFFPESIAQGAFNCFLCPAASASPVIIGMLGGNIAVGTAYVLLTSIGIAFVGPLLFSVVGEGNVPFWESVLTIFAHVLPIVLTPLLLAWGLRALVPKVHARLTGLSSVSFWVWVVALAIIIAKTVHFMAEEPRSEIPSMLLLILVGLVACLVQFALGKWLSRRFLKESITLGQSLGQKNSSLAIWMAQVYLNPLSSVAMAAYSIWQNLLNSLQLMRESKRQSRCAREQKIQ</sequence>
<evidence type="ECO:0008006" key="4">
    <source>
        <dbReference type="Google" id="ProtNLM"/>
    </source>
</evidence>
<comment type="caution">
    <text evidence="2">The sequence shown here is derived from an EMBL/GenBank/DDBJ whole genome shotgun (WGS) entry which is preliminary data.</text>
</comment>
<dbReference type="eggNOG" id="COG0385">
    <property type="taxonomic scope" value="Bacteria"/>
</dbReference>
<dbReference type="GeneID" id="93365530"/>
<dbReference type="STRING" id="553175.POREN0001_1210"/>
<dbReference type="AlphaFoldDB" id="C3J7W7"/>
<feature type="transmembrane region" description="Helical" evidence="1">
    <location>
        <begin position="42"/>
        <end position="58"/>
    </location>
</feature>
<keyword evidence="1" id="KW-0812">Transmembrane</keyword>
<keyword evidence="1" id="KW-1133">Transmembrane helix</keyword>
<feature type="transmembrane region" description="Helical" evidence="1">
    <location>
        <begin position="154"/>
        <end position="177"/>
    </location>
</feature>
<feature type="transmembrane region" description="Helical" evidence="1">
    <location>
        <begin position="20"/>
        <end position="36"/>
    </location>
</feature>
<protein>
    <recommendedName>
        <fullName evidence="4">Sodium bile acid symporter family protein</fullName>
    </recommendedName>
</protein>
<feature type="transmembrane region" description="Helical" evidence="1">
    <location>
        <begin position="98"/>
        <end position="120"/>
    </location>
</feature>
<feature type="transmembrane region" description="Helical" evidence="1">
    <location>
        <begin position="65"/>
        <end position="86"/>
    </location>
</feature>
<accession>C3J7W7</accession>